<dbReference type="InterPro" id="IPR039261">
    <property type="entry name" value="FNR_nucleotide-bd"/>
</dbReference>
<keyword evidence="9" id="KW-0496">Mitochondrion</keyword>
<protein>
    <recommendedName>
        <fullName evidence="9">NADPH-dependent diflavin oxidoreductase 1</fullName>
        <ecNumber evidence="9">1.18.1.-</ecNumber>
    </recommendedName>
    <alternativeName>
        <fullName evidence="9">NADPH-dependent FMN and FAD-containing oxidoreductase</fullName>
    </alternativeName>
</protein>
<evidence type="ECO:0000256" key="5">
    <source>
        <dbReference type="ARBA" id="ARBA00022643"/>
    </source>
</evidence>
<evidence type="ECO:0000256" key="9">
    <source>
        <dbReference type="HAMAP-Rule" id="MF_03178"/>
    </source>
</evidence>
<dbReference type="GO" id="GO:0016226">
    <property type="term" value="P:iron-sulfur cluster assembly"/>
    <property type="evidence" value="ECO:0007669"/>
    <property type="project" value="UniProtKB-UniRule"/>
</dbReference>
<dbReference type="InterPro" id="IPR029039">
    <property type="entry name" value="Flavoprotein-like_sf"/>
</dbReference>
<dbReference type="AlphaFoldDB" id="A0A1L7XKX8"/>
<evidence type="ECO:0000256" key="3">
    <source>
        <dbReference type="ARBA" id="ARBA00022490"/>
    </source>
</evidence>
<dbReference type="PROSITE" id="PS51384">
    <property type="entry name" value="FAD_FR"/>
    <property type="match status" value="1"/>
</dbReference>
<evidence type="ECO:0000259" key="12">
    <source>
        <dbReference type="PROSITE" id="PS51384"/>
    </source>
</evidence>
<dbReference type="GO" id="GO:0050661">
    <property type="term" value="F:NADP binding"/>
    <property type="evidence" value="ECO:0007669"/>
    <property type="project" value="UniProtKB-UniRule"/>
</dbReference>
<keyword evidence="6 9" id="KW-0274">FAD</keyword>
<dbReference type="InterPro" id="IPR001094">
    <property type="entry name" value="Flavdoxin-like"/>
</dbReference>
<evidence type="ECO:0000256" key="8">
    <source>
        <dbReference type="ARBA" id="ARBA00023002"/>
    </source>
</evidence>
<keyword evidence="4 9" id="KW-0285">Flavoprotein</keyword>
<evidence type="ECO:0000313" key="13">
    <source>
        <dbReference type="EMBL" id="CZR65692.1"/>
    </source>
</evidence>
<dbReference type="Pfam" id="PF00175">
    <property type="entry name" value="NAD_binding_1"/>
    <property type="match status" value="1"/>
</dbReference>
<evidence type="ECO:0000256" key="2">
    <source>
        <dbReference type="ARBA" id="ARBA00001974"/>
    </source>
</evidence>
<feature type="binding site" evidence="9">
    <location>
        <begin position="521"/>
        <end position="524"/>
    </location>
    <ligand>
        <name>FAD</name>
        <dbReference type="ChEBI" id="CHEBI:57692"/>
    </ligand>
</feature>
<dbReference type="PANTHER" id="PTHR19384:SF10">
    <property type="entry name" value="NADPH-DEPENDENT DIFLAVIN OXIDOREDUCTASE 1"/>
    <property type="match status" value="1"/>
</dbReference>
<feature type="binding site" evidence="9">
    <location>
        <begin position="642"/>
        <end position="646"/>
    </location>
    <ligand>
        <name>NADP(+)</name>
        <dbReference type="ChEBI" id="CHEBI:58349"/>
    </ligand>
</feature>
<dbReference type="Gene3D" id="1.20.990.10">
    <property type="entry name" value="NADPH-cytochrome p450 Reductase, Chain A, domain 3"/>
    <property type="match status" value="1"/>
</dbReference>
<feature type="binding site" evidence="9">
    <location>
        <begin position="636"/>
        <end position="637"/>
    </location>
    <ligand>
        <name>NADP(+)</name>
        <dbReference type="ChEBI" id="CHEBI:58349"/>
    </ligand>
</feature>
<organism evidence="13 14">
    <name type="scientific">Phialocephala subalpina</name>
    <dbReference type="NCBI Taxonomy" id="576137"/>
    <lineage>
        <taxon>Eukaryota</taxon>
        <taxon>Fungi</taxon>
        <taxon>Dikarya</taxon>
        <taxon>Ascomycota</taxon>
        <taxon>Pezizomycotina</taxon>
        <taxon>Leotiomycetes</taxon>
        <taxon>Helotiales</taxon>
        <taxon>Mollisiaceae</taxon>
        <taxon>Phialocephala</taxon>
        <taxon>Phialocephala fortinii species complex</taxon>
    </lineage>
</organism>
<dbReference type="InterPro" id="IPR003097">
    <property type="entry name" value="CysJ-like_FAD-binding"/>
</dbReference>
<dbReference type="SUPFAM" id="SSF63380">
    <property type="entry name" value="Riboflavin synthase domain-like"/>
    <property type="match status" value="1"/>
</dbReference>
<comment type="subcellular location">
    <subcellularLocation>
        <location evidence="9">Cytoplasm</location>
    </subcellularLocation>
    <subcellularLocation>
        <location evidence="9">Mitochondrion</location>
    </subcellularLocation>
    <text evidence="9">Relocalizes to mitochondria after H(2)O(2) exposure.</text>
</comment>
<dbReference type="Gene3D" id="3.40.50.360">
    <property type="match status" value="1"/>
</dbReference>
<dbReference type="InterPro" id="IPR008254">
    <property type="entry name" value="Flavodoxin/NO_synth"/>
</dbReference>
<dbReference type="InterPro" id="IPR001709">
    <property type="entry name" value="Flavoprot_Pyr_Nucl_cyt_Rdtase"/>
</dbReference>
<dbReference type="GO" id="GO:0010181">
    <property type="term" value="F:FMN binding"/>
    <property type="evidence" value="ECO:0007669"/>
    <property type="project" value="UniProtKB-UniRule"/>
</dbReference>
<feature type="binding site" evidence="9">
    <location>
        <position position="570"/>
    </location>
    <ligand>
        <name>NADP(+)</name>
        <dbReference type="ChEBI" id="CHEBI:58349"/>
    </ligand>
</feature>
<comment type="caution">
    <text evidence="9">Lacks conserved residue(s) required for the propagation of feature annotation.</text>
</comment>
<dbReference type="InterPro" id="IPR017938">
    <property type="entry name" value="Riboflavin_synthase-like_b-brl"/>
</dbReference>
<dbReference type="GO" id="GO:0005829">
    <property type="term" value="C:cytosol"/>
    <property type="evidence" value="ECO:0007669"/>
    <property type="project" value="TreeGrafter"/>
</dbReference>
<comment type="similarity">
    <text evidence="9">In the N-terminal section; belongs to the flavodoxin family.</text>
</comment>
<feature type="binding site" evidence="9">
    <location>
        <position position="719"/>
    </location>
    <ligand>
        <name>FAD</name>
        <dbReference type="ChEBI" id="CHEBI:57692"/>
    </ligand>
</feature>
<dbReference type="FunFam" id="1.20.990.10:FF:000013">
    <property type="entry name" value="NADPH-dependent diflavin oxidoreductase 1"/>
    <property type="match status" value="1"/>
</dbReference>
<evidence type="ECO:0000256" key="4">
    <source>
        <dbReference type="ARBA" id="ARBA00022630"/>
    </source>
</evidence>
<dbReference type="GO" id="GO:0050660">
    <property type="term" value="F:flavin adenine dinucleotide binding"/>
    <property type="evidence" value="ECO:0007669"/>
    <property type="project" value="UniProtKB-UniRule"/>
</dbReference>
<evidence type="ECO:0000313" key="14">
    <source>
        <dbReference type="Proteomes" id="UP000184330"/>
    </source>
</evidence>
<dbReference type="Proteomes" id="UP000184330">
    <property type="component" value="Unassembled WGS sequence"/>
</dbReference>
<dbReference type="SUPFAM" id="SSF52218">
    <property type="entry name" value="Flavoproteins"/>
    <property type="match status" value="1"/>
</dbReference>
<feature type="domain" description="FAD-binding FR-type" evidence="12">
    <location>
        <begin position="296"/>
        <end position="552"/>
    </location>
</feature>
<dbReference type="InterPro" id="IPR001433">
    <property type="entry name" value="OxRdtase_FAD/NAD-bd"/>
</dbReference>
<sequence>MTQDVNGQRHDRTALILFGSETGNGQDVAEELGRVAERLHFMTRVYEMDEVELNILPRFTIVIFVTSTTGQGEFPRNAQKFWKSLLRKRLPPNCLGHVHFTTFGLGDSSYAQFNYAARKLHKRLEQLGAKEVYPRGEADERHDEGIDGTFLAWSADFQKHLLSSYPLPEGVIPIPSHVLLPPNFLLGLREDSTPTSNFQDSTSISISKESNHVAPSQPQDHGTNANRPLPLKGPIEQTTSTPALSASDPKMKYEPEEEPAAPVVPACPMLKEPHNEEPESIASPLYLPSAKTLQIPNGVPARLVDNKRVTPENHWQDVRLLTFIIEEGYDYYAGDTVTIYPKNFPADVEAVIELMGWTEIAHKPLTFNNGNQRNYAAPMAMNNVPEEFHHVKDCTLRDLLTHNLDITAIPKRYFFELAANHCNDETHELRLREFASPAYTDEYYDYATRPRRSILEVLHDFPSVKFPFEWALAVFPTIRGRAYSICSAGDIKYGEKAGYLRLQILVALVKYRTVLKKIRQGLCSRYLDSLAPGTTITTTMSITKMQSPWVLNSEHEDHVHHPIICIAPGTGIAPCRALIWSRAAEEYGRRGRINDLKKPVGKSYVFFGGRNRQADFFFEKDYTDPFINTQVFTAFSRDQKEKRYVQDVLRENGQMVEHLIMNEGARIFVCGSSGAMPKAVREAFVDTIQKWDKEKRNRKYAEAVVADLEKFKRYTQETW</sequence>
<feature type="compositionally biased region" description="Polar residues" evidence="10">
    <location>
        <begin position="194"/>
        <end position="226"/>
    </location>
</feature>
<comment type="cofactor">
    <cofactor evidence="1 9">
        <name>FMN</name>
        <dbReference type="ChEBI" id="CHEBI:58210"/>
    </cofactor>
</comment>
<dbReference type="EMBL" id="FJOG01000032">
    <property type="protein sequence ID" value="CZR65692.1"/>
    <property type="molecule type" value="Genomic_DNA"/>
</dbReference>
<comment type="function">
    <text evidence="9">NADPH-dependent reductase which is a central component of the cytosolic iron-sulfur (Fe-S) protein assembly (CIA) machinery. Transfers electrons from NADPH via its FAD and FMN prosthetic groups to the [2Fe-2S] cluster of DRE2, another key component of the CIA machinery. In turn, this reduced cluster provides electrons for assembly of cytosolic iron-sulfur cluster proteins. Positively controls H(2)O(2)-induced cell death.</text>
</comment>
<dbReference type="Pfam" id="PF00667">
    <property type="entry name" value="FAD_binding_1"/>
    <property type="match status" value="1"/>
</dbReference>
<dbReference type="STRING" id="576137.A0A1L7XKX8"/>
<evidence type="ECO:0000256" key="6">
    <source>
        <dbReference type="ARBA" id="ARBA00022827"/>
    </source>
</evidence>
<dbReference type="OrthoDB" id="1856718at2759"/>
<dbReference type="Gene3D" id="3.40.50.80">
    <property type="entry name" value="Nucleotide-binding domain of ferredoxin-NADP reductase (FNR) module"/>
    <property type="match status" value="1"/>
</dbReference>
<dbReference type="FunFam" id="3.40.50.360:FF:000034">
    <property type="entry name" value="NADPH-dependent diflavin oxidoreductase 1"/>
    <property type="match status" value="1"/>
</dbReference>
<reference evidence="13 14" key="1">
    <citation type="submission" date="2016-03" db="EMBL/GenBank/DDBJ databases">
        <authorList>
            <person name="Ploux O."/>
        </authorList>
    </citation>
    <scope>NUCLEOTIDE SEQUENCE [LARGE SCALE GENOMIC DNA]</scope>
    <source>
        <strain evidence="13 14">UAMH 11012</strain>
    </source>
</reference>
<evidence type="ECO:0000259" key="11">
    <source>
        <dbReference type="PROSITE" id="PS50902"/>
    </source>
</evidence>
<keyword evidence="5 9" id="KW-0288">FMN</keyword>
<feature type="binding site" evidence="9">
    <location>
        <begin position="481"/>
        <end position="484"/>
    </location>
    <ligand>
        <name>FAD</name>
        <dbReference type="ChEBI" id="CHEBI:57692"/>
    </ligand>
</feature>
<accession>A0A1L7XKX8</accession>
<feature type="binding site" evidence="9">
    <location>
        <position position="140"/>
    </location>
    <ligand>
        <name>FMN</name>
        <dbReference type="ChEBI" id="CHEBI:58210"/>
    </ligand>
</feature>
<dbReference type="Gene3D" id="2.40.30.10">
    <property type="entry name" value="Translation factors"/>
    <property type="match status" value="1"/>
</dbReference>
<dbReference type="SUPFAM" id="SSF52343">
    <property type="entry name" value="Ferredoxin reductase-like, C-terminal NADP-linked domain"/>
    <property type="match status" value="1"/>
</dbReference>
<feature type="binding site" evidence="9">
    <location>
        <begin position="67"/>
        <end position="70"/>
    </location>
    <ligand>
        <name>FMN</name>
        <dbReference type="ChEBI" id="CHEBI:58210"/>
    </ligand>
</feature>
<evidence type="ECO:0000256" key="1">
    <source>
        <dbReference type="ARBA" id="ARBA00001917"/>
    </source>
</evidence>
<proteinExistence type="inferred from homology"/>
<dbReference type="PANTHER" id="PTHR19384">
    <property type="entry name" value="NITRIC OXIDE SYNTHASE-RELATED"/>
    <property type="match status" value="1"/>
</dbReference>
<keyword evidence="7 9" id="KW-0521">NADP</keyword>
<dbReference type="HAMAP" id="MF_03178">
    <property type="entry name" value="NDOR1"/>
    <property type="match status" value="1"/>
</dbReference>
<dbReference type="GO" id="GO:0005739">
    <property type="term" value="C:mitochondrion"/>
    <property type="evidence" value="ECO:0007669"/>
    <property type="project" value="UniProtKB-SubCell"/>
</dbReference>
<gene>
    <name evidence="9" type="primary">TAH18</name>
    <name evidence="13" type="ORF">PAC_15592</name>
</gene>
<dbReference type="GO" id="GO:0160246">
    <property type="term" value="F:NADPH-iron-sulfur [2Fe-2S] protein oxidoreductase activity"/>
    <property type="evidence" value="ECO:0007669"/>
    <property type="project" value="InterPro"/>
</dbReference>
<dbReference type="PROSITE" id="PS50902">
    <property type="entry name" value="FLAVODOXIN_LIKE"/>
    <property type="match status" value="1"/>
</dbReference>
<comment type="similarity">
    <text evidence="9">In the C-terminal section; belongs to the flavoprotein pyridine nucleotide cytochrome reductase family.</text>
</comment>
<dbReference type="InterPro" id="IPR023173">
    <property type="entry name" value="NADPH_Cyt_P450_Rdtase_alpha"/>
</dbReference>
<keyword evidence="14" id="KW-1185">Reference proteome</keyword>
<dbReference type="PRINTS" id="PR00369">
    <property type="entry name" value="FLAVODOXIN"/>
</dbReference>
<dbReference type="PRINTS" id="PR00371">
    <property type="entry name" value="FPNCR"/>
</dbReference>
<feature type="binding site" evidence="9">
    <location>
        <position position="451"/>
    </location>
    <ligand>
        <name>FAD</name>
        <dbReference type="ChEBI" id="CHEBI:57692"/>
    </ligand>
</feature>
<feature type="domain" description="Flavodoxin-like" evidence="11">
    <location>
        <begin position="14"/>
        <end position="158"/>
    </location>
</feature>
<dbReference type="InterPro" id="IPR017927">
    <property type="entry name" value="FAD-bd_FR_type"/>
</dbReference>
<feature type="region of interest" description="Disordered" evidence="10">
    <location>
        <begin position="194"/>
        <end position="257"/>
    </location>
</feature>
<dbReference type="Pfam" id="PF00258">
    <property type="entry name" value="Flavodoxin_1"/>
    <property type="match status" value="1"/>
</dbReference>
<evidence type="ECO:0000256" key="10">
    <source>
        <dbReference type="SAM" id="MobiDB-lite"/>
    </source>
</evidence>
<comment type="cofactor">
    <cofactor evidence="2 9">
        <name>FAD</name>
        <dbReference type="ChEBI" id="CHEBI:57692"/>
    </cofactor>
</comment>
<evidence type="ECO:0000256" key="7">
    <source>
        <dbReference type="ARBA" id="ARBA00022857"/>
    </source>
</evidence>
<keyword evidence="3 9" id="KW-0963">Cytoplasm</keyword>
<comment type="subunit">
    <text evidence="9">Interacts with DRE2; as part of the cytosolic iron-sulfur (Fe-S) protein assembly (CIA) machinery.</text>
</comment>
<dbReference type="InterPro" id="IPR028879">
    <property type="entry name" value="NDOR1"/>
</dbReference>
<comment type="catalytic activity">
    <reaction evidence="9">
        <text>2 oxidized [2Fe-2S]-[protein] + NADPH = 2 reduced [2Fe-2S]-[protein] + NADP(+) + H(+)</text>
        <dbReference type="Rhea" id="RHEA:67716"/>
        <dbReference type="Rhea" id="RHEA-COMP:17327"/>
        <dbReference type="Rhea" id="RHEA-COMP:17328"/>
        <dbReference type="ChEBI" id="CHEBI:15378"/>
        <dbReference type="ChEBI" id="CHEBI:33737"/>
        <dbReference type="ChEBI" id="CHEBI:33738"/>
        <dbReference type="ChEBI" id="CHEBI:57783"/>
        <dbReference type="ChEBI" id="CHEBI:58349"/>
    </reaction>
</comment>
<comment type="similarity">
    <text evidence="9">Belongs to the NADPH-dependent diflavin oxidoreductase NDOR1 family.</text>
</comment>
<dbReference type="EC" id="1.18.1.-" evidence="9"/>
<name>A0A1L7XKX8_9HELO</name>
<keyword evidence="8 9" id="KW-0560">Oxidoreductase</keyword>
<dbReference type="GO" id="GO:0016651">
    <property type="term" value="F:oxidoreductase activity, acting on NAD(P)H"/>
    <property type="evidence" value="ECO:0007669"/>
    <property type="project" value="UniProtKB-UniRule"/>
</dbReference>